<keyword evidence="1" id="KW-0732">Signal</keyword>
<dbReference type="EMBL" id="WKKH01000007">
    <property type="protein sequence ID" value="MRX75791.1"/>
    <property type="molecule type" value="Genomic_DNA"/>
</dbReference>
<dbReference type="AlphaFoldDB" id="A0A7K0FWK7"/>
<proteinExistence type="predicted"/>
<feature type="chain" id="PRO_5029556911" evidence="1">
    <location>
        <begin position="20"/>
        <end position="315"/>
    </location>
</feature>
<evidence type="ECO:0000313" key="2">
    <source>
        <dbReference type="EMBL" id="MRX75791.1"/>
    </source>
</evidence>
<reference evidence="2 3" key="1">
    <citation type="submission" date="2019-11" db="EMBL/GenBank/DDBJ databases">
        <title>Pedobacter petrophilus genome.</title>
        <authorList>
            <person name="Feldbauer M.J."/>
            <person name="Newman J.D."/>
        </authorList>
    </citation>
    <scope>NUCLEOTIDE SEQUENCE [LARGE SCALE GENOMIC DNA]</scope>
    <source>
        <strain evidence="2 3">LMG 29686</strain>
    </source>
</reference>
<comment type="caution">
    <text evidence="2">The sequence shown here is derived from an EMBL/GenBank/DDBJ whole genome shotgun (WGS) entry which is preliminary data.</text>
</comment>
<accession>A0A7K0FWK7</accession>
<dbReference type="RefSeq" id="WP_154279946.1">
    <property type="nucleotide sequence ID" value="NZ_JBHUJQ010000001.1"/>
</dbReference>
<organism evidence="2 3">
    <name type="scientific">Pedobacter petrophilus</name>
    <dbReference type="NCBI Taxonomy" id="1908241"/>
    <lineage>
        <taxon>Bacteria</taxon>
        <taxon>Pseudomonadati</taxon>
        <taxon>Bacteroidota</taxon>
        <taxon>Sphingobacteriia</taxon>
        <taxon>Sphingobacteriales</taxon>
        <taxon>Sphingobacteriaceae</taxon>
        <taxon>Pedobacter</taxon>
    </lineage>
</organism>
<protein>
    <submittedName>
        <fullName evidence="2">Uncharacterized protein</fullName>
    </submittedName>
</protein>
<keyword evidence="3" id="KW-1185">Reference proteome</keyword>
<dbReference type="NCBIfam" id="NF047539">
    <property type="entry name" value="XAC2610_fam"/>
    <property type="match status" value="1"/>
</dbReference>
<dbReference type="InterPro" id="IPR058087">
    <property type="entry name" value="XAC2610_dom"/>
</dbReference>
<dbReference type="OrthoDB" id="672290at2"/>
<gene>
    <name evidence="2" type="ORF">GJU39_06785</name>
</gene>
<evidence type="ECO:0000313" key="3">
    <source>
        <dbReference type="Proteomes" id="UP000487757"/>
    </source>
</evidence>
<sequence length="315" mass="36620">MKKIVLIVFSLLLFSQTYAQKAKVTSIINFTGNIGGYPIEMKLNLNNYNDSISGEYYYIKSGRDNRIYLEGTLKDGELRLTERTHNAKKGRLDNTGYFRMAYVAQTSLAGTWGTKTPNAENALTVKLKCRENLTAFNPLGFEFIMVKNKANYENITESASKYDNLLSVRINVNKSARWSLGEFDKYDLVKDEIELEDVNFDGFLDIKIPIYYPDRAKNDYNFIYFLHDIKSRGFLKNKTLNELGVLFFNPIKKEVYKYDADGSGNEGTTYYKWQNGRLLRTKEEKVYENDEYTHYDEYKIENGQSVKVKSYKKKS</sequence>
<evidence type="ECO:0000256" key="1">
    <source>
        <dbReference type="SAM" id="SignalP"/>
    </source>
</evidence>
<feature type="signal peptide" evidence="1">
    <location>
        <begin position="1"/>
        <end position="19"/>
    </location>
</feature>
<name>A0A7K0FWK7_9SPHI</name>
<dbReference type="Proteomes" id="UP000487757">
    <property type="component" value="Unassembled WGS sequence"/>
</dbReference>